<evidence type="ECO:0000256" key="6">
    <source>
        <dbReference type="ARBA" id="ARBA00023098"/>
    </source>
</evidence>
<evidence type="ECO:0000256" key="8">
    <source>
        <dbReference type="ARBA" id="ARBA00023268"/>
    </source>
</evidence>
<keyword evidence="8" id="KW-0511">Multifunctional enzyme</keyword>
<dbReference type="GO" id="GO:0016491">
    <property type="term" value="F:oxidoreductase activity"/>
    <property type="evidence" value="ECO:0007669"/>
    <property type="project" value="UniProtKB-KW"/>
</dbReference>
<comment type="caution">
    <text evidence="11">The sequence shown here is derived from an EMBL/GenBank/DDBJ whole genome shotgun (WGS) entry which is preliminary data.</text>
</comment>
<dbReference type="STRING" id="1965070.A0A3S3S967"/>
<dbReference type="PANTHER" id="PTHR43775">
    <property type="entry name" value="FATTY ACID SYNTHASE"/>
    <property type="match status" value="1"/>
</dbReference>
<proteinExistence type="predicted"/>
<feature type="domain" description="Beta-ketoacyl synthase-like N-terminal" evidence="9">
    <location>
        <begin position="22"/>
        <end position="117"/>
    </location>
</feature>
<dbReference type="Proteomes" id="UP000285301">
    <property type="component" value="Unassembled WGS sequence"/>
</dbReference>
<keyword evidence="2" id="KW-0444">Lipid biosynthesis</keyword>
<evidence type="ECO:0000313" key="12">
    <source>
        <dbReference type="Proteomes" id="UP000285301"/>
    </source>
</evidence>
<keyword evidence="3" id="KW-0276">Fatty acid metabolism</keyword>
<keyword evidence="5" id="KW-0560">Oxidoreductase</keyword>
<protein>
    <submittedName>
        <fullName evidence="11">Fatty acid synthase-like protein</fullName>
    </submittedName>
</protein>
<sequence length="119" mass="13639">KLELGSSISLLMAEVKTHNSDTEIVISGISGRFPESDDIYELWENLIRGTELSSVDDRRWPVDVIDVTRRSGKVKHVEKFDAEFFSVSEHDAHYMDPQIRLLHETTWEAIFDAGLSKTF</sequence>
<dbReference type="GO" id="GO:0006633">
    <property type="term" value="P:fatty acid biosynthetic process"/>
    <property type="evidence" value="ECO:0007669"/>
    <property type="project" value="UniProtKB-KW"/>
</dbReference>
<keyword evidence="12" id="KW-1185">Reference proteome</keyword>
<evidence type="ECO:0000256" key="7">
    <source>
        <dbReference type="ARBA" id="ARBA00023160"/>
    </source>
</evidence>
<dbReference type="PANTHER" id="PTHR43775:SF7">
    <property type="entry name" value="FATTY ACID SYNTHASE"/>
    <property type="match status" value="1"/>
</dbReference>
<dbReference type="AlphaFoldDB" id="A0A3S3S967"/>
<evidence type="ECO:0000313" key="11">
    <source>
        <dbReference type="EMBL" id="RWS12203.1"/>
    </source>
</evidence>
<keyword evidence="4" id="KW-0521">NADP</keyword>
<dbReference type="EMBL" id="NCKU01001424">
    <property type="protein sequence ID" value="RWS12134.1"/>
    <property type="molecule type" value="Genomic_DNA"/>
</dbReference>
<evidence type="ECO:0000313" key="10">
    <source>
        <dbReference type="EMBL" id="RWS12134.1"/>
    </source>
</evidence>
<dbReference type="OrthoDB" id="6538045at2759"/>
<name>A0A3S3S967_9ACAR</name>
<dbReference type="SUPFAM" id="SSF53901">
    <property type="entry name" value="Thiolase-like"/>
    <property type="match status" value="1"/>
</dbReference>
<reference evidence="11" key="2">
    <citation type="submission" date="2018-11" db="EMBL/GenBank/DDBJ databases">
        <title>Trombidioid mite genomics.</title>
        <authorList>
            <person name="Dong X."/>
        </authorList>
    </citation>
    <scope>NUCLEOTIDE SEQUENCE</scope>
    <source>
        <strain evidence="11">UoL-WK</strain>
    </source>
</reference>
<dbReference type="InterPro" id="IPR016039">
    <property type="entry name" value="Thiolase-like"/>
</dbReference>
<gene>
    <name evidence="11" type="ORF">B4U79_10020</name>
    <name evidence="10" type="ORF">B4U79_11426</name>
</gene>
<feature type="non-terminal residue" evidence="11">
    <location>
        <position position="1"/>
    </location>
</feature>
<evidence type="ECO:0000256" key="5">
    <source>
        <dbReference type="ARBA" id="ARBA00023002"/>
    </source>
</evidence>
<evidence type="ECO:0000256" key="1">
    <source>
        <dbReference type="ARBA" id="ARBA00022450"/>
    </source>
</evidence>
<keyword evidence="7" id="KW-0275">Fatty acid biosynthesis</keyword>
<dbReference type="InterPro" id="IPR050091">
    <property type="entry name" value="PKS_NRPS_Biosynth_Enz"/>
</dbReference>
<evidence type="ECO:0000256" key="2">
    <source>
        <dbReference type="ARBA" id="ARBA00022516"/>
    </source>
</evidence>
<dbReference type="GO" id="GO:0004312">
    <property type="term" value="F:fatty acid synthase activity"/>
    <property type="evidence" value="ECO:0007669"/>
    <property type="project" value="TreeGrafter"/>
</dbReference>
<reference evidence="11 12" key="1">
    <citation type="journal article" date="2018" name="Gigascience">
        <title>Genomes of trombidid mites reveal novel predicted allergens and laterally-transferred genes associated with secondary metabolism.</title>
        <authorList>
            <person name="Dong X."/>
            <person name="Chaisiri K."/>
            <person name="Xia D."/>
            <person name="Armstrong S.D."/>
            <person name="Fang Y."/>
            <person name="Donnelly M.J."/>
            <person name="Kadowaki T."/>
            <person name="McGarry J.W."/>
            <person name="Darby A.C."/>
            <person name="Makepeace B.L."/>
        </authorList>
    </citation>
    <scope>NUCLEOTIDE SEQUENCE [LARGE SCALE GENOMIC DNA]</scope>
    <source>
        <strain evidence="11">UoL-WK</strain>
    </source>
</reference>
<organism evidence="11 12">
    <name type="scientific">Dinothrombium tinctorium</name>
    <dbReference type="NCBI Taxonomy" id="1965070"/>
    <lineage>
        <taxon>Eukaryota</taxon>
        <taxon>Metazoa</taxon>
        <taxon>Ecdysozoa</taxon>
        <taxon>Arthropoda</taxon>
        <taxon>Chelicerata</taxon>
        <taxon>Arachnida</taxon>
        <taxon>Acari</taxon>
        <taxon>Acariformes</taxon>
        <taxon>Trombidiformes</taxon>
        <taxon>Prostigmata</taxon>
        <taxon>Anystina</taxon>
        <taxon>Parasitengona</taxon>
        <taxon>Trombidioidea</taxon>
        <taxon>Trombidiidae</taxon>
        <taxon>Dinothrombium</taxon>
    </lineage>
</organism>
<evidence type="ECO:0000259" key="9">
    <source>
        <dbReference type="Pfam" id="PF00109"/>
    </source>
</evidence>
<accession>A0A3S3S967</accession>
<dbReference type="InterPro" id="IPR014030">
    <property type="entry name" value="Ketoacyl_synth_N"/>
</dbReference>
<dbReference type="Gene3D" id="3.40.47.10">
    <property type="match status" value="1"/>
</dbReference>
<keyword evidence="1" id="KW-0596">Phosphopantetheine</keyword>
<evidence type="ECO:0000256" key="3">
    <source>
        <dbReference type="ARBA" id="ARBA00022832"/>
    </source>
</evidence>
<dbReference type="EMBL" id="NCKU01001397">
    <property type="protein sequence ID" value="RWS12203.1"/>
    <property type="molecule type" value="Genomic_DNA"/>
</dbReference>
<dbReference type="Pfam" id="PF00109">
    <property type="entry name" value="ketoacyl-synt"/>
    <property type="match status" value="1"/>
</dbReference>
<evidence type="ECO:0000256" key="4">
    <source>
        <dbReference type="ARBA" id="ARBA00022857"/>
    </source>
</evidence>
<keyword evidence="6" id="KW-0443">Lipid metabolism</keyword>